<dbReference type="Gene3D" id="1.50.10.10">
    <property type="match status" value="1"/>
</dbReference>
<protein>
    <submittedName>
        <fullName evidence="3">AGE family epimerase/isomerase</fullName>
    </submittedName>
</protein>
<name>A0ABV1K7Q1_9PSEU</name>
<sequence length="424" mass="45531">MPDPTAAERHRRHLVDDVLAWWTAHGPDEEHGGVLTCWDNRSATLVSTDKYTWSQGRWAWLTARVAAAAQRGVLGVDPEPFLEHSERTARFVREHALLPDGRVAFVTDRAGTPREPRPGSGLATSVFADLFAALGFAGLAQVRPEGGWGATAEDLLHRAAGTIAAGAVPADPYPVPEGHRAFAFPMILLGVGEQVHRATGSAESAALVRAAAGELAGHVGADHDVAEMPADDPRDRDGLVARHRTPGHTLEALWFAHHARDLIAGTGLDTPQVLAPIALRACETGWDAEHGGLLRYTDRDGGPPRGSRTGHPYEELVAGTWDTKLWWPHAEAMYTTTLLAAGTAGTAETGLAAWAERLETYTYATFPEGPGREWTQIRARDGSPDDRTVALPVKDPFHVARALLLLVEQAGTTAAPPITERNTS</sequence>
<dbReference type="InterPro" id="IPR010819">
    <property type="entry name" value="AGE/CE"/>
</dbReference>
<dbReference type="Pfam" id="PF07221">
    <property type="entry name" value="GlcNAc_2-epim"/>
    <property type="match status" value="1"/>
</dbReference>
<dbReference type="InterPro" id="IPR008928">
    <property type="entry name" value="6-hairpin_glycosidase_sf"/>
</dbReference>
<dbReference type="SUPFAM" id="SSF48208">
    <property type="entry name" value="Six-hairpin glycosidases"/>
    <property type="match status" value="1"/>
</dbReference>
<keyword evidence="4" id="KW-1185">Reference proteome</keyword>
<evidence type="ECO:0000256" key="2">
    <source>
        <dbReference type="ARBA" id="ARBA00023235"/>
    </source>
</evidence>
<evidence type="ECO:0000256" key="1">
    <source>
        <dbReference type="ARBA" id="ARBA00008558"/>
    </source>
</evidence>
<comment type="similarity">
    <text evidence="1">Belongs to the N-acylglucosamine 2-epimerase family.</text>
</comment>
<evidence type="ECO:0000313" key="4">
    <source>
        <dbReference type="Proteomes" id="UP001494902"/>
    </source>
</evidence>
<dbReference type="RefSeq" id="WP_349296442.1">
    <property type="nucleotide sequence ID" value="NZ_JBEDNQ010000001.1"/>
</dbReference>
<proteinExistence type="inferred from homology"/>
<dbReference type="Proteomes" id="UP001494902">
    <property type="component" value="Unassembled WGS sequence"/>
</dbReference>
<dbReference type="EMBL" id="JBEDNQ010000001">
    <property type="protein sequence ID" value="MEQ3549363.1"/>
    <property type="molecule type" value="Genomic_DNA"/>
</dbReference>
<dbReference type="InterPro" id="IPR012341">
    <property type="entry name" value="6hp_glycosidase-like_sf"/>
</dbReference>
<accession>A0ABV1K7Q1</accession>
<organism evidence="3 4">
    <name type="scientific">Pseudonocardia nematodicida</name>
    <dbReference type="NCBI Taxonomy" id="1206997"/>
    <lineage>
        <taxon>Bacteria</taxon>
        <taxon>Bacillati</taxon>
        <taxon>Actinomycetota</taxon>
        <taxon>Actinomycetes</taxon>
        <taxon>Pseudonocardiales</taxon>
        <taxon>Pseudonocardiaceae</taxon>
        <taxon>Pseudonocardia</taxon>
    </lineage>
</organism>
<dbReference type="PANTHER" id="PTHR15108">
    <property type="entry name" value="N-ACYLGLUCOSAMINE-2-EPIMERASE"/>
    <property type="match status" value="1"/>
</dbReference>
<reference evidence="3 4" key="1">
    <citation type="submission" date="2024-03" db="EMBL/GenBank/DDBJ databases">
        <title>Draft genome sequence of Pseudonocardia nematodicida JCM 31783.</title>
        <authorList>
            <person name="Butdee W."/>
            <person name="Duangmal K."/>
        </authorList>
    </citation>
    <scope>NUCLEOTIDE SEQUENCE [LARGE SCALE GENOMIC DNA]</scope>
    <source>
        <strain evidence="3 4">JCM 31783</strain>
    </source>
</reference>
<keyword evidence="2" id="KW-0413">Isomerase</keyword>
<gene>
    <name evidence="3" type="ORF">WIS52_02665</name>
</gene>
<comment type="caution">
    <text evidence="3">The sequence shown here is derived from an EMBL/GenBank/DDBJ whole genome shotgun (WGS) entry which is preliminary data.</text>
</comment>
<evidence type="ECO:0000313" key="3">
    <source>
        <dbReference type="EMBL" id="MEQ3549363.1"/>
    </source>
</evidence>